<gene>
    <name evidence="1" type="ORF">FYJ80_06425</name>
</gene>
<name>A0A7X2PCJ9_9SPIO</name>
<dbReference type="GO" id="GO:0042601">
    <property type="term" value="C:endospore-forming forespore"/>
    <property type="evidence" value="ECO:0007669"/>
    <property type="project" value="TreeGrafter"/>
</dbReference>
<accession>A0A7X2PCJ9</accession>
<organism evidence="1 2">
    <name type="scientific">Bullifex porci</name>
    <dbReference type="NCBI Taxonomy" id="2606638"/>
    <lineage>
        <taxon>Bacteria</taxon>
        <taxon>Pseudomonadati</taxon>
        <taxon>Spirochaetota</taxon>
        <taxon>Spirochaetia</taxon>
        <taxon>Spirochaetales</taxon>
        <taxon>Spirochaetaceae</taxon>
        <taxon>Bullifex</taxon>
    </lineage>
</organism>
<dbReference type="InterPro" id="IPR049539">
    <property type="entry name" value="SPL"/>
</dbReference>
<dbReference type="Pfam" id="PF20903">
    <property type="entry name" value="SPL"/>
    <property type="match status" value="1"/>
</dbReference>
<keyword evidence="1" id="KW-0456">Lyase</keyword>
<sequence>MDAFEELFNSFSVEKRERLQDLFSSYQLTKAQRLILVKESADLELFQEGDIFSFLDFNKIDKQIGKRRGQELINQIEKRMHELRYTPTDYSTFFPPTIVRKKESIEKIYSDGLKLFGKCPCPVDGEKTRCCKLTTLDAAMQCSFGCSYCSVQAFYSENKIKVVSDLDKNLKNIDTSSIWHIGTGQASDSLLFGDSFNTLSSLADFAKSHSDIVIELKSKSPRNDFFNREYPKNMIFTWSLNAPTIIEKEEHLTASLAERLKSAVLAVKNGNLVGFHIHPMIYFKGWEKEYKEVVKRIEDTFDYKDIVMISMGTLTFTKAVLQHLRCNRTPSRVLEIPLAEAAGKYSYTLDIKREMFSTLYSYFSQDFKDNIFFYLCMEDPSLWKPCLNREYSCDKDFELDMKKAYFSKISSKL</sequence>
<dbReference type="PANTHER" id="PTHR37822:SF2">
    <property type="entry name" value="SPORE PHOTOPRODUCT LYASE"/>
    <property type="match status" value="1"/>
</dbReference>
<dbReference type="PANTHER" id="PTHR37822">
    <property type="entry name" value="SPORE PHOTOPRODUCT LYASE-RELATED"/>
    <property type="match status" value="1"/>
</dbReference>
<comment type="caution">
    <text evidence="1">The sequence shown here is derived from an EMBL/GenBank/DDBJ whole genome shotgun (WGS) entry which is preliminary data.</text>
</comment>
<evidence type="ECO:0000313" key="2">
    <source>
        <dbReference type="Proteomes" id="UP000460549"/>
    </source>
</evidence>
<dbReference type="EMBL" id="VUNN01000011">
    <property type="protein sequence ID" value="MSU06416.1"/>
    <property type="molecule type" value="Genomic_DNA"/>
</dbReference>
<dbReference type="RefSeq" id="WP_154425388.1">
    <property type="nucleotide sequence ID" value="NZ_VUNN01000011.1"/>
</dbReference>
<dbReference type="Gene3D" id="3.80.30.30">
    <property type="match status" value="1"/>
</dbReference>
<dbReference type="Proteomes" id="UP000460549">
    <property type="component" value="Unassembled WGS sequence"/>
</dbReference>
<protein>
    <submittedName>
        <fullName evidence="1">DNA photolyase</fullName>
    </submittedName>
</protein>
<proteinExistence type="predicted"/>
<reference evidence="1 2" key="1">
    <citation type="submission" date="2019-08" db="EMBL/GenBank/DDBJ databases">
        <title>In-depth cultivation of the pig gut microbiome towards novel bacterial diversity and tailored functional studies.</title>
        <authorList>
            <person name="Wylensek D."/>
            <person name="Hitch T.C.A."/>
            <person name="Clavel T."/>
        </authorList>
    </citation>
    <scope>NUCLEOTIDE SEQUENCE [LARGE SCALE GENOMIC DNA]</scope>
    <source>
        <strain evidence="1 2">NM-380-WT-3C1</strain>
    </source>
</reference>
<dbReference type="GO" id="GO:0003913">
    <property type="term" value="F:DNA photolyase activity"/>
    <property type="evidence" value="ECO:0007669"/>
    <property type="project" value="TreeGrafter"/>
</dbReference>
<dbReference type="AlphaFoldDB" id="A0A7X2PCJ9"/>
<evidence type="ECO:0000313" key="1">
    <source>
        <dbReference type="EMBL" id="MSU06416.1"/>
    </source>
</evidence>
<dbReference type="GO" id="GO:1904047">
    <property type="term" value="F:S-adenosyl-L-methionine binding"/>
    <property type="evidence" value="ECO:0007669"/>
    <property type="project" value="TreeGrafter"/>
</dbReference>
<dbReference type="GO" id="GO:0051539">
    <property type="term" value="F:4 iron, 4 sulfur cluster binding"/>
    <property type="evidence" value="ECO:0007669"/>
    <property type="project" value="TreeGrafter"/>
</dbReference>
<keyword evidence="2" id="KW-1185">Reference proteome</keyword>